<comment type="similarity">
    <text evidence="2">Belongs to the archaeal/bacterial/fungal opsin family.</text>
</comment>
<keyword evidence="3 7" id="KW-0812">Transmembrane</keyword>
<evidence type="ECO:0000256" key="6">
    <source>
        <dbReference type="SAM" id="MobiDB-lite"/>
    </source>
</evidence>
<feature type="compositionally biased region" description="Basic residues" evidence="6">
    <location>
        <begin position="154"/>
        <end position="168"/>
    </location>
</feature>
<name>A0ABD5XPT5_9EURY</name>
<feature type="region of interest" description="Disordered" evidence="6">
    <location>
        <begin position="145"/>
        <end position="168"/>
    </location>
</feature>
<dbReference type="GO" id="GO:0016020">
    <property type="term" value="C:membrane"/>
    <property type="evidence" value="ECO:0007669"/>
    <property type="project" value="UniProtKB-SubCell"/>
</dbReference>
<dbReference type="PRINTS" id="PR00251">
    <property type="entry name" value="BACTRLOPSIN"/>
</dbReference>
<evidence type="ECO:0000256" key="1">
    <source>
        <dbReference type="ARBA" id="ARBA00004141"/>
    </source>
</evidence>
<keyword evidence="5 7" id="KW-0472">Membrane</keyword>
<comment type="subcellular location">
    <subcellularLocation>
        <location evidence="1">Membrane</location>
        <topology evidence="1">Multi-pass membrane protein</topology>
    </subcellularLocation>
</comment>
<feature type="transmembrane region" description="Helical" evidence="7">
    <location>
        <begin position="6"/>
        <end position="28"/>
    </location>
</feature>
<dbReference type="AlphaFoldDB" id="A0ABD5XPT5"/>
<dbReference type="SUPFAM" id="SSF81321">
    <property type="entry name" value="Family A G protein-coupled receptor-like"/>
    <property type="match status" value="1"/>
</dbReference>
<accession>A0ABD5XPT5</accession>
<dbReference type="Gene3D" id="1.20.1070.10">
    <property type="entry name" value="Rhodopsin 7-helix transmembrane proteins"/>
    <property type="match status" value="1"/>
</dbReference>
<feature type="transmembrane region" description="Helical" evidence="7">
    <location>
        <begin position="76"/>
        <end position="94"/>
    </location>
</feature>
<gene>
    <name evidence="8" type="ORF">ACFQRB_00845</name>
</gene>
<feature type="transmembrane region" description="Helical" evidence="7">
    <location>
        <begin position="127"/>
        <end position="144"/>
    </location>
</feature>
<sequence length="168" mass="17787">MVETTTTTWLWLGFAGMALGTVPPLWQLVADRAPERRGHYLALAGITGVAAVAYGGMALGVGTVAVDGRPLYTLRYADWLVTTLLLVGYLWLVAGAGRRALARLLVLDAAVILLGTAAVVLPDPVRFVAFALGGLAFLGLARGWSSRSPGGRRSPGRSRRRRSRSSAT</sequence>
<evidence type="ECO:0000256" key="2">
    <source>
        <dbReference type="ARBA" id="ARBA00008130"/>
    </source>
</evidence>
<evidence type="ECO:0000256" key="3">
    <source>
        <dbReference type="ARBA" id="ARBA00022692"/>
    </source>
</evidence>
<feature type="transmembrane region" description="Helical" evidence="7">
    <location>
        <begin position="101"/>
        <end position="121"/>
    </location>
</feature>
<proteinExistence type="inferred from homology"/>
<protein>
    <submittedName>
        <fullName evidence="8">Bacteriorhodopsin</fullName>
    </submittedName>
</protein>
<dbReference type="SMART" id="SM01021">
    <property type="entry name" value="Bac_rhodopsin"/>
    <property type="match status" value="1"/>
</dbReference>
<evidence type="ECO:0000256" key="7">
    <source>
        <dbReference type="SAM" id="Phobius"/>
    </source>
</evidence>
<dbReference type="Pfam" id="PF01036">
    <property type="entry name" value="Bac_rhodopsin"/>
    <property type="match status" value="1"/>
</dbReference>
<comment type="caution">
    <text evidence="8">The sequence shown here is derived from an EMBL/GenBank/DDBJ whole genome shotgun (WGS) entry which is preliminary data.</text>
</comment>
<reference evidence="8 9" key="1">
    <citation type="journal article" date="2019" name="Int. J. Syst. Evol. Microbiol.">
        <title>The Global Catalogue of Microorganisms (GCM) 10K type strain sequencing project: providing services to taxonomists for standard genome sequencing and annotation.</title>
        <authorList>
            <consortium name="The Broad Institute Genomics Platform"/>
            <consortium name="The Broad Institute Genome Sequencing Center for Infectious Disease"/>
            <person name="Wu L."/>
            <person name="Ma J."/>
        </authorList>
    </citation>
    <scope>NUCLEOTIDE SEQUENCE [LARGE SCALE GENOMIC DNA]</scope>
    <source>
        <strain evidence="8 9">DT92</strain>
    </source>
</reference>
<feature type="transmembrane region" description="Helical" evidence="7">
    <location>
        <begin position="40"/>
        <end position="64"/>
    </location>
</feature>
<evidence type="ECO:0000256" key="4">
    <source>
        <dbReference type="ARBA" id="ARBA00022989"/>
    </source>
</evidence>
<dbReference type="InterPro" id="IPR001425">
    <property type="entry name" value="Arc/bac/fun_rhodopsins"/>
</dbReference>
<dbReference type="Proteomes" id="UP001596368">
    <property type="component" value="Unassembled WGS sequence"/>
</dbReference>
<keyword evidence="4 7" id="KW-1133">Transmembrane helix</keyword>
<organism evidence="8 9">
    <name type="scientific">Halobaculum litoreum</name>
    <dbReference type="NCBI Taxonomy" id="3031998"/>
    <lineage>
        <taxon>Archaea</taxon>
        <taxon>Methanobacteriati</taxon>
        <taxon>Methanobacteriota</taxon>
        <taxon>Stenosarchaea group</taxon>
        <taxon>Halobacteria</taxon>
        <taxon>Halobacteriales</taxon>
        <taxon>Haloferacaceae</taxon>
        <taxon>Halobaculum</taxon>
    </lineage>
</organism>
<evidence type="ECO:0000313" key="8">
    <source>
        <dbReference type="EMBL" id="MFC7135551.1"/>
    </source>
</evidence>
<keyword evidence="9" id="KW-1185">Reference proteome</keyword>
<evidence type="ECO:0000256" key="5">
    <source>
        <dbReference type="ARBA" id="ARBA00023136"/>
    </source>
</evidence>
<dbReference type="EMBL" id="JBHSZG010000001">
    <property type="protein sequence ID" value="MFC7135551.1"/>
    <property type="molecule type" value="Genomic_DNA"/>
</dbReference>
<evidence type="ECO:0000313" key="9">
    <source>
        <dbReference type="Proteomes" id="UP001596368"/>
    </source>
</evidence>